<protein>
    <submittedName>
        <fullName evidence="2">Uncharacterized protein</fullName>
    </submittedName>
</protein>
<sequence length="526" mass="60652">MPPFLDRVQLDHALHNQAVPLLEAIAANDHLRNRSLRRFERDDPPPYAESTESEEFDDAPPPPLRGELPEELQAIMDRPICTDELKRYGLESTLQPGDFYYSEAMLEKSRVTRYRANNIFRGVEGSRRLGVLVRHNVKRRWEKLGVWNPEWGFPGRRVQPNDDVFRWKWPWQQHEADGSEPSDLYTQQLLARALHLRQGLRRGESSPVIPRSHLKRDASVSEAESFIISRPWFIFQVEIAEERARHFRLSNEQRQRYPHSAHMQVIEWWKERGDWRDEFNRTDCVTSWKWSHESPSPEPEDLTPINNMTSSPLDTADIDFTASEVDDLETIELPPSEHPPHFWTIPDGFGFRTYPGQTIDVSASVEQLARDFPPPSVPNPIRLFGPTSPPPKEHEDASLELEEKLSTPPQQDLMSPPPQNPQRRSQRQRQAQGKVTKAKDQNTPPPPRRSARIAGMKRPADPLPLQAAPNKKPRGRATPKAAVPATQHTTPKTRRRKPGRVVPARPPPKESSKTRSRRTPRIRKKT</sequence>
<gene>
    <name evidence="2" type="ORF">BU26DRAFT_207337</name>
</gene>
<evidence type="ECO:0000313" key="2">
    <source>
        <dbReference type="EMBL" id="KAF2240530.1"/>
    </source>
</evidence>
<proteinExistence type="predicted"/>
<feature type="region of interest" description="Disordered" evidence="1">
    <location>
        <begin position="36"/>
        <end position="67"/>
    </location>
</feature>
<dbReference type="EMBL" id="ML987217">
    <property type="protein sequence ID" value="KAF2240530.1"/>
    <property type="molecule type" value="Genomic_DNA"/>
</dbReference>
<dbReference type="OrthoDB" id="5137723at2759"/>
<feature type="region of interest" description="Disordered" evidence="1">
    <location>
        <begin position="370"/>
        <end position="526"/>
    </location>
</feature>
<dbReference type="RefSeq" id="XP_033675534.1">
    <property type="nucleotide sequence ID" value="XM_033820608.1"/>
</dbReference>
<dbReference type="AlphaFoldDB" id="A0A6A6HSW6"/>
<name>A0A6A6HSW6_9PLEO</name>
<keyword evidence="3" id="KW-1185">Reference proteome</keyword>
<feature type="compositionally biased region" description="Basic residues" evidence="1">
    <location>
        <begin position="514"/>
        <end position="526"/>
    </location>
</feature>
<evidence type="ECO:0000313" key="3">
    <source>
        <dbReference type="Proteomes" id="UP000800094"/>
    </source>
</evidence>
<dbReference type="Proteomes" id="UP000800094">
    <property type="component" value="Unassembled WGS sequence"/>
</dbReference>
<dbReference type="GeneID" id="54573938"/>
<accession>A0A6A6HSW6</accession>
<organism evidence="2 3">
    <name type="scientific">Trematosphaeria pertusa</name>
    <dbReference type="NCBI Taxonomy" id="390896"/>
    <lineage>
        <taxon>Eukaryota</taxon>
        <taxon>Fungi</taxon>
        <taxon>Dikarya</taxon>
        <taxon>Ascomycota</taxon>
        <taxon>Pezizomycotina</taxon>
        <taxon>Dothideomycetes</taxon>
        <taxon>Pleosporomycetidae</taxon>
        <taxon>Pleosporales</taxon>
        <taxon>Massarineae</taxon>
        <taxon>Trematosphaeriaceae</taxon>
        <taxon>Trematosphaeria</taxon>
    </lineage>
</organism>
<evidence type="ECO:0000256" key="1">
    <source>
        <dbReference type="SAM" id="MobiDB-lite"/>
    </source>
</evidence>
<feature type="compositionally biased region" description="Basic and acidic residues" evidence="1">
    <location>
        <begin position="391"/>
        <end position="405"/>
    </location>
</feature>
<reference evidence="2" key="1">
    <citation type="journal article" date="2020" name="Stud. Mycol.">
        <title>101 Dothideomycetes genomes: a test case for predicting lifestyles and emergence of pathogens.</title>
        <authorList>
            <person name="Haridas S."/>
            <person name="Albert R."/>
            <person name="Binder M."/>
            <person name="Bloem J."/>
            <person name="Labutti K."/>
            <person name="Salamov A."/>
            <person name="Andreopoulos B."/>
            <person name="Baker S."/>
            <person name="Barry K."/>
            <person name="Bills G."/>
            <person name="Bluhm B."/>
            <person name="Cannon C."/>
            <person name="Castanera R."/>
            <person name="Culley D."/>
            <person name="Daum C."/>
            <person name="Ezra D."/>
            <person name="Gonzalez J."/>
            <person name="Henrissat B."/>
            <person name="Kuo A."/>
            <person name="Liang C."/>
            <person name="Lipzen A."/>
            <person name="Lutzoni F."/>
            <person name="Magnuson J."/>
            <person name="Mondo S."/>
            <person name="Nolan M."/>
            <person name="Ohm R."/>
            <person name="Pangilinan J."/>
            <person name="Park H.-J."/>
            <person name="Ramirez L."/>
            <person name="Alfaro M."/>
            <person name="Sun H."/>
            <person name="Tritt A."/>
            <person name="Yoshinaga Y."/>
            <person name="Zwiers L.-H."/>
            <person name="Turgeon B."/>
            <person name="Goodwin S."/>
            <person name="Spatafora J."/>
            <person name="Crous P."/>
            <person name="Grigoriev I."/>
        </authorList>
    </citation>
    <scope>NUCLEOTIDE SEQUENCE</scope>
    <source>
        <strain evidence="2">CBS 122368</strain>
    </source>
</reference>